<evidence type="ECO:0000256" key="7">
    <source>
        <dbReference type="SAM" id="Phobius"/>
    </source>
</evidence>
<evidence type="ECO:0000256" key="6">
    <source>
        <dbReference type="SAM" id="MobiDB-lite"/>
    </source>
</evidence>
<accession>A0ABR3GJH6</accession>
<keyword evidence="5 7" id="KW-0472">Membrane</keyword>
<feature type="transmembrane region" description="Helical" evidence="7">
    <location>
        <begin position="409"/>
        <end position="432"/>
    </location>
</feature>
<feature type="transmembrane region" description="Helical" evidence="7">
    <location>
        <begin position="128"/>
        <end position="160"/>
    </location>
</feature>
<evidence type="ECO:0000256" key="3">
    <source>
        <dbReference type="ARBA" id="ARBA00022692"/>
    </source>
</evidence>
<name>A0ABR3GJH6_9PEZI</name>
<proteinExistence type="predicted"/>
<evidence type="ECO:0000256" key="2">
    <source>
        <dbReference type="ARBA" id="ARBA00022448"/>
    </source>
</evidence>
<feature type="compositionally biased region" description="Basic and acidic residues" evidence="6">
    <location>
        <begin position="10"/>
        <end position="29"/>
    </location>
</feature>
<comment type="subcellular location">
    <subcellularLocation>
        <location evidence="1">Membrane</location>
        <topology evidence="1">Multi-pass membrane protein</topology>
    </subcellularLocation>
</comment>
<protein>
    <submittedName>
        <fullName evidence="8">Choline transporter</fullName>
    </submittedName>
</protein>
<dbReference type="Proteomes" id="UP001447188">
    <property type="component" value="Unassembled WGS sequence"/>
</dbReference>
<gene>
    <name evidence="8" type="primary">HNM1</name>
    <name evidence="8" type="ORF">Q9L58_005003</name>
</gene>
<reference evidence="8 9" key="1">
    <citation type="submission" date="2024-02" db="EMBL/GenBank/DDBJ databases">
        <title>Discinaceae phylogenomics.</title>
        <authorList>
            <person name="Dirks A.C."/>
            <person name="James T.Y."/>
        </authorList>
    </citation>
    <scope>NUCLEOTIDE SEQUENCE [LARGE SCALE GENOMIC DNA]</scope>
    <source>
        <strain evidence="8 9">ACD0624</strain>
    </source>
</reference>
<keyword evidence="4 7" id="KW-1133">Transmembrane helix</keyword>
<feature type="transmembrane region" description="Helical" evidence="7">
    <location>
        <begin position="172"/>
        <end position="189"/>
    </location>
</feature>
<keyword evidence="2" id="KW-0813">Transport</keyword>
<evidence type="ECO:0000313" key="8">
    <source>
        <dbReference type="EMBL" id="KAL0636097.1"/>
    </source>
</evidence>
<comment type="caution">
    <text evidence="8">The sequence shown here is derived from an EMBL/GenBank/DDBJ whole genome shotgun (WGS) entry which is preliminary data.</text>
</comment>
<dbReference type="Gene3D" id="1.20.1740.10">
    <property type="entry name" value="Amino acid/polyamine transporter I"/>
    <property type="match status" value="1"/>
</dbReference>
<feature type="transmembrane region" description="Helical" evidence="7">
    <location>
        <begin position="201"/>
        <end position="219"/>
    </location>
</feature>
<keyword evidence="9" id="KW-1185">Reference proteome</keyword>
<organism evidence="8 9">
    <name type="scientific">Discina gigas</name>
    <dbReference type="NCBI Taxonomy" id="1032678"/>
    <lineage>
        <taxon>Eukaryota</taxon>
        <taxon>Fungi</taxon>
        <taxon>Dikarya</taxon>
        <taxon>Ascomycota</taxon>
        <taxon>Pezizomycotina</taxon>
        <taxon>Pezizomycetes</taxon>
        <taxon>Pezizales</taxon>
        <taxon>Discinaceae</taxon>
        <taxon>Discina</taxon>
    </lineage>
</organism>
<dbReference type="PANTHER" id="PTHR45649:SF7">
    <property type="entry name" value="CHOLINE TRANSPORT PROTEIN"/>
    <property type="match status" value="1"/>
</dbReference>
<feature type="transmembrane region" description="Helical" evidence="7">
    <location>
        <begin position="322"/>
        <end position="347"/>
    </location>
</feature>
<feature type="transmembrane region" description="Helical" evidence="7">
    <location>
        <begin position="480"/>
        <end position="501"/>
    </location>
</feature>
<evidence type="ECO:0000256" key="5">
    <source>
        <dbReference type="ARBA" id="ARBA00023136"/>
    </source>
</evidence>
<dbReference type="Pfam" id="PF13520">
    <property type="entry name" value="AA_permease_2"/>
    <property type="match status" value="1"/>
</dbReference>
<dbReference type="InterPro" id="IPR002293">
    <property type="entry name" value="AA/rel_permease1"/>
</dbReference>
<dbReference type="PANTHER" id="PTHR45649">
    <property type="entry name" value="AMINO-ACID PERMEASE BAT1"/>
    <property type="match status" value="1"/>
</dbReference>
<evidence type="ECO:0000313" key="9">
    <source>
        <dbReference type="Proteomes" id="UP001447188"/>
    </source>
</evidence>
<feature type="transmembrane region" description="Helical" evidence="7">
    <location>
        <begin position="444"/>
        <end position="468"/>
    </location>
</feature>
<evidence type="ECO:0000256" key="1">
    <source>
        <dbReference type="ARBA" id="ARBA00004141"/>
    </source>
</evidence>
<sequence>MSGDLSYQEELSRSESKTPAGADHDAPDSDAAKLAGMGYTQEMERGFSKWSLLGVSFALTNSWFGISASLVTGISSGGPIVTVYGIIIIALINGCVAISLSELVSAMPNSGGQYFWASELAPRKYANFLAYATGAIGYAGSLFTCASVALAIGSALMGMIQLNNPDLVIERWMVFVAYQIFNLVAWVFNCWGKTLPKVGSFFLYVSLVSMIAITITVLATSSPKQNAKFVFANFVNNTGWESNTIAFIVGLINPNWSFACLDSATHLAEEVPKPERNIPFAIMGTVAIGFGTAFIYSISMFFSMTDLDQLVNTPTLVPILELYYQATGSKVGATLMVFMVCFTGLGCQVACHTWQARLCWSFARDRGLPGSHLWAQVHPKMGIPFYAHCVSCLVVAILGLLYIGSTTAFNSMVTACIVLLYISYAIPITLLLMKGRDNIKHGPFWLGGFGLVANIVTLFWTAFTLIMYSFPYGKPVLPSTMNYVSAVYAVVFALVMGYWFLRGKHTFRSKDERAVEAEQIAHYTPEQ</sequence>
<feature type="transmembrane region" description="Helical" evidence="7">
    <location>
        <begin position="50"/>
        <end position="71"/>
    </location>
</feature>
<feature type="transmembrane region" description="Helical" evidence="7">
    <location>
        <begin position="385"/>
        <end position="403"/>
    </location>
</feature>
<keyword evidence="3 7" id="KW-0812">Transmembrane</keyword>
<feature type="region of interest" description="Disordered" evidence="6">
    <location>
        <begin position="1"/>
        <end position="29"/>
    </location>
</feature>
<feature type="transmembrane region" description="Helical" evidence="7">
    <location>
        <begin position="280"/>
        <end position="302"/>
    </location>
</feature>
<feature type="transmembrane region" description="Helical" evidence="7">
    <location>
        <begin position="83"/>
        <end position="108"/>
    </location>
</feature>
<dbReference type="EMBL" id="JBBBZM010000057">
    <property type="protein sequence ID" value="KAL0636097.1"/>
    <property type="molecule type" value="Genomic_DNA"/>
</dbReference>
<evidence type="ECO:0000256" key="4">
    <source>
        <dbReference type="ARBA" id="ARBA00022989"/>
    </source>
</evidence>
<dbReference type="PIRSF" id="PIRSF006060">
    <property type="entry name" value="AA_transporter"/>
    <property type="match status" value="1"/>
</dbReference>